<evidence type="ECO:0000256" key="2">
    <source>
        <dbReference type="SAM" id="Phobius"/>
    </source>
</evidence>
<dbReference type="Proteomes" id="UP000283523">
    <property type="component" value="Unassembled WGS sequence"/>
</dbReference>
<dbReference type="Pfam" id="PF07730">
    <property type="entry name" value="HisKA_3"/>
    <property type="match status" value="1"/>
</dbReference>
<dbReference type="GO" id="GO:0000155">
    <property type="term" value="F:phosphorelay sensor kinase activity"/>
    <property type="evidence" value="ECO:0007669"/>
    <property type="project" value="InterPro"/>
</dbReference>
<keyword evidence="1" id="KW-0597">Phosphoprotein</keyword>
<evidence type="ECO:0000313" key="6">
    <source>
        <dbReference type="Proteomes" id="UP000283523"/>
    </source>
</evidence>
<feature type="domain" description="Two component regulator three Y" evidence="3">
    <location>
        <begin position="708"/>
        <end position="770"/>
    </location>
</feature>
<dbReference type="InterPro" id="IPR013783">
    <property type="entry name" value="Ig-like_fold"/>
</dbReference>
<proteinExistence type="predicted"/>
<evidence type="ECO:0008006" key="7">
    <source>
        <dbReference type="Google" id="ProtNLM"/>
    </source>
</evidence>
<dbReference type="InterPro" id="IPR036890">
    <property type="entry name" value="HATPase_C_sf"/>
</dbReference>
<dbReference type="EMBL" id="QXED01000002">
    <property type="protein sequence ID" value="RIV25355.1"/>
    <property type="molecule type" value="Genomic_DNA"/>
</dbReference>
<dbReference type="Pfam" id="PF07495">
    <property type="entry name" value="Y_Y_Y"/>
    <property type="match status" value="1"/>
</dbReference>
<organism evidence="5 6">
    <name type="scientific">Fibrisoma montanum</name>
    <dbReference type="NCBI Taxonomy" id="2305895"/>
    <lineage>
        <taxon>Bacteria</taxon>
        <taxon>Pseudomonadati</taxon>
        <taxon>Bacteroidota</taxon>
        <taxon>Cytophagia</taxon>
        <taxon>Cytophagales</taxon>
        <taxon>Spirosomataceae</taxon>
        <taxon>Fibrisoma</taxon>
    </lineage>
</organism>
<evidence type="ECO:0000259" key="3">
    <source>
        <dbReference type="Pfam" id="PF07495"/>
    </source>
</evidence>
<dbReference type="Gene3D" id="2.130.10.10">
    <property type="entry name" value="YVTN repeat-like/Quinoprotein amine dehydrogenase"/>
    <property type="match status" value="3"/>
</dbReference>
<keyword evidence="6" id="KW-1185">Reference proteome</keyword>
<gene>
    <name evidence="5" type="ORF">DYU11_08615</name>
</gene>
<evidence type="ECO:0000259" key="4">
    <source>
        <dbReference type="Pfam" id="PF07730"/>
    </source>
</evidence>
<name>A0A418MF18_9BACT</name>
<dbReference type="Pfam" id="PF07494">
    <property type="entry name" value="Reg_prop"/>
    <property type="match status" value="2"/>
</dbReference>
<keyword evidence="2" id="KW-0812">Transmembrane</keyword>
<evidence type="ECO:0000256" key="1">
    <source>
        <dbReference type="ARBA" id="ARBA00022553"/>
    </source>
</evidence>
<comment type="caution">
    <text evidence="5">The sequence shown here is derived from an EMBL/GenBank/DDBJ whole genome shotgun (WGS) entry which is preliminary data.</text>
</comment>
<dbReference type="InterPro" id="IPR011110">
    <property type="entry name" value="Reg_prop"/>
</dbReference>
<dbReference type="InterPro" id="IPR015943">
    <property type="entry name" value="WD40/YVTN_repeat-like_dom_sf"/>
</dbReference>
<dbReference type="Gene3D" id="1.20.5.1930">
    <property type="match status" value="1"/>
</dbReference>
<dbReference type="InterPro" id="IPR011123">
    <property type="entry name" value="Y_Y_Y"/>
</dbReference>
<evidence type="ECO:0000313" key="5">
    <source>
        <dbReference type="EMBL" id="RIV25355.1"/>
    </source>
</evidence>
<sequence>MFIALFLHHFAMRCLVFILIWSVRLVHAQYPFPVRHLTTTDGLSQGTCYHIIKDSRGFIWAGSQDGLNRFDGTRFTRYQFDELDSTTIGKGEIQGLIEAPSGDLWAGTEDCLSQYVRQTNSFRRYYVTDNRGRKRFSLHTPFYADDSTVWYSNAIEGVVRLNVQTQRKTLINPQIRPKSTIITEWINYRPADQSLVFLLPVGFARYHIPTRRLTTYYTGQPTDGIPGRQVFQSLYRTRTGQYCLGSSVGIYEFDATLTSLRHQHPLRPGIGLFRFQSMMEDQQGRWWLAVEGAGAWLYDPVRMRIVREVGPGLNKSYSLLTNQIPEIYVDDLGLVWVNSDPFGIDIIYPSKYRIETFSDNPADASDLNNHAIRGLCEDRRHQIWIGTVDGGIRRLDPATGTMRAYTVEMGVTTKGNIRHIVETRNGRLLIANQRGIQQYDPAGDRFMTIPNPLCRDDQDCQYIRGMLELPDGNFIVATYAGLFIHDAQLRPLGQVDAGSNYYGSLYFDAATQLLYAGRRDQDLMVYRYEQGKLTWLYTTLPGFNILDLYPDPARQCIWICTDRGLVRFDPASRRVTRVYTTRQGLPNNVVYALLPDQKGRFWLSTNNGLAKFLPAKETITPVPMTRGREYNSFTALISSDGTFYFGGVHGLDRFVPNQLDYDATVPVRITDFQVNDKPYRTGGFIGETGKVTLTSQQRTFAISFAALDYFSDGNNSFFYRLNGVDNNWVSLTKTNTVRYADVSSGTYTFQVRALDARGQLTPITQVRIRIQPPFWQTWWFILLSLAGLVGLVAWGVSAFNRQRFDRQQRLMQNTLATQESERRRIAQDLHDDVGNTLATIKGMLERAREREPAPTAIPEISKAYELIDKASDDLRVITHDLMPVEFERYALPDVVQQLIDRVNRSARMQFEFILFGTIRRLEPERELVTYRIITELIQNGLKHSGQGLAIVQLGYHPRHLSILVETPLPQTPTRQSFSTNLSPGIGQNNISYRAEYLHASLAIDRNEQSYIVMLDVPYDAIGNHTSHQHPHH</sequence>
<feature type="domain" description="Signal transduction histidine kinase subgroup 3 dimerisation and phosphoacceptor" evidence="4">
    <location>
        <begin position="821"/>
        <end position="884"/>
    </location>
</feature>
<dbReference type="Gene3D" id="3.30.565.10">
    <property type="entry name" value="Histidine kinase-like ATPase, C-terminal domain"/>
    <property type="match status" value="1"/>
</dbReference>
<keyword evidence="2" id="KW-1133">Transmembrane helix</keyword>
<dbReference type="GO" id="GO:0016020">
    <property type="term" value="C:membrane"/>
    <property type="evidence" value="ECO:0007669"/>
    <property type="project" value="InterPro"/>
</dbReference>
<dbReference type="SUPFAM" id="SSF63829">
    <property type="entry name" value="Calcium-dependent phosphotriesterase"/>
    <property type="match status" value="1"/>
</dbReference>
<dbReference type="Gene3D" id="2.60.40.10">
    <property type="entry name" value="Immunoglobulins"/>
    <property type="match status" value="1"/>
</dbReference>
<dbReference type="PANTHER" id="PTHR43547">
    <property type="entry name" value="TWO-COMPONENT HISTIDINE KINASE"/>
    <property type="match status" value="1"/>
</dbReference>
<keyword evidence="2" id="KW-0472">Membrane</keyword>
<dbReference type="SUPFAM" id="SSF101898">
    <property type="entry name" value="NHL repeat"/>
    <property type="match status" value="1"/>
</dbReference>
<accession>A0A418MF18</accession>
<dbReference type="PANTHER" id="PTHR43547:SF2">
    <property type="entry name" value="HYBRID SIGNAL TRANSDUCTION HISTIDINE KINASE C"/>
    <property type="match status" value="1"/>
</dbReference>
<dbReference type="AlphaFoldDB" id="A0A418MF18"/>
<dbReference type="InterPro" id="IPR011712">
    <property type="entry name" value="Sig_transdc_His_kin_sub3_dim/P"/>
</dbReference>
<protein>
    <recommendedName>
        <fullName evidence="7">Histidine kinase</fullName>
    </recommendedName>
</protein>
<feature type="transmembrane region" description="Helical" evidence="2">
    <location>
        <begin position="778"/>
        <end position="799"/>
    </location>
</feature>
<reference evidence="5 6" key="1">
    <citation type="submission" date="2018-08" db="EMBL/GenBank/DDBJ databases">
        <title>Fibrisoma montanum sp. nov., isolated from Danxia mountain soil.</title>
        <authorList>
            <person name="Huang Y."/>
        </authorList>
    </citation>
    <scope>NUCLEOTIDE SEQUENCE [LARGE SCALE GENOMIC DNA]</scope>
    <source>
        <strain evidence="5 6">HYT19</strain>
    </source>
</reference>
<dbReference type="GO" id="GO:0046983">
    <property type="term" value="F:protein dimerization activity"/>
    <property type="evidence" value="ECO:0007669"/>
    <property type="project" value="InterPro"/>
</dbReference>